<feature type="region of interest" description="Disordered" evidence="5">
    <location>
        <begin position="221"/>
        <end position="299"/>
    </location>
</feature>
<evidence type="ECO:0000256" key="5">
    <source>
        <dbReference type="SAM" id="MobiDB-lite"/>
    </source>
</evidence>
<proteinExistence type="predicted"/>
<evidence type="ECO:0000313" key="8">
    <source>
        <dbReference type="Proteomes" id="UP000694546"/>
    </source>
</evidence>
<organism evidence="7 8">
    <name type="scientific">Gadus morhua</name>
    <name type="common">Atlantic cod</name>
    <dbReference type="NCBI Taxonomy" id="8049"/>
    <lineage>
        <taxon>Eukaryota</taxon>
        <taxon>Metazoa</taxon>
        <taxon>Chordata</taxon>
        <taxon>Craniata</taxon>
        <taxon>Vertebrata</taxon>
        <taxon>Euteleostomi</taxon>
        <taxon>Actinopterygii</taxon>
        <taxon>Neopterygii</taxon>
        <taxon>Teleostei</taxon>
        <taxon>Neoteleostei</taxon>
        <taxon>Acanthomorphata</taxon>
        <taxon>Zeiogadaria</taxon>
        <taxon>Gadariae</taxon>
        <taxon>Gadiformes</taxon>
        <taxon>Gadoidei</taxon>
        <taxon>Gadidae</taxon>
        <taxon>Gadus</taxon>
    </lineage>
</organism>
<dbReference type="GeneTree" id="ENSGT00390000011515"/>
<dbReference type="Pfam" id="PF12196">
    <property type="entry name" value="hNIFK_binding"/>
    <property type="match status" value="1"/>
</dbReference>
<feature type="compositionally biased region" description="Acidic residues" evidence="5">
    <location>
        <begin position="248"/>
        <end position="259"/>
    </location>
</feature>
<dbReference type="InterPro" id="IPR035979">
    <property type="entry name" value="RBD_domain_sf"/>
</dbReference>
<evidence type="ECO:0000313" key="7">
    <source>
        <dbReference type="Ensembl" id="ENSGMOP00000003368.2"/>
    </source>
</evidence>
<dbReference type="InterPro" id="IPR012677">
    <property type="entry name" value="Nucleotide-bd_a/b_plait_sf"/>
</dbReference>
<dbReference type="Ensembl" id="ENSGMOT00000003470.2">
    <property type="protein sequence ID" value="ENSGMOP00000003368.2"/>
    <property type="gene ID" value="ENSGMOG00000003166.2"/>
</dbReference>
<evidence type="ECO:0000256" key="1">
    <source>
        <dbReference type="ARBA" id="ARBA00004604"/>
    </source>
</evidence>
<dbReference type="PROSITE" id="PS50102">
    <property type="entry name" value="RRM"/>
    <property type="match status" value="1"/>
</dbReference>
<dbReference type="Proteomes" id="UP000694546">
    <property type="component" value="Chromosome 17"/>
</dbReference>
<evidence type="ECO:0000256" key="4">
    <source>
        <dbReference type="PROSITE-ProRule" id="PRU00176"/>
    </source>
</evidence>
<sequence length="299" mass="33888">MTEGGKAATAKAPKELLALNPEEESAFRKKVRAVKKRPKQFSGLSPGVVYVAHLPRSLGEKELKIYFQQFGKILRLRLSRSKKTGGSKGYAFIEYECDEVAKIVAETMNNYLMRERLIKCQLIAPEKVHMSLFSGSERKFKDPIFPAVKRYNMVHTEDGIAKMTGKLLRKESKLRKRLSAKGIDYEFPGFFSQVPKKERSENADVSTCSDITPLCTPSVLERRKSQIQPNNDTDEEDEEVTVKLPLGDEYEEDISEEEMDKILETKKPSEGDEADYVPPPPPPPTTIRAWTPTWSPCVN</sequence>
<reference evidence="7" key="2">
    <citation type="submission" date="2025-09" db="UniProtKB">
        <authorList>
            <consortium name="Ensembl"/>
        </authorList>
    </citation>
    <scope>IDENTIFICATION</scope>
</reference>
<dbReference type="Gene3D" id="3.30.70.330">
    <property type="match status" value="1"/>
</dbReference>
<dbReference type="GeneID" id="115529835"/>
<comment type="subcellular location">
    <subcellularLocation>
        <location evidence="1">Nucleus</location>
        <location evidence="1">Nucleolus</location>
    </subcellularLocation>
</comment>
<feature type="domain" description="RRM" evidence="6">
    <location>
        <begin position="47"/>
        <end position="125"/>
    </location>
</feature>
<dbReference type="OMA" id="FECKDVA"/>
<dbReference type="GO" id="GO:0003723">
    <property type="term" value="F:RNA binding"/>
    <property type="evidence" value="ECO:0007669"/>
    <property type="project" value="UniProtKB-UniRule"/>
</dbReference>
<dbReference type="SUPFAM" id="SSF54928">
    <property type="entry name" value="RNA-binding domain, RBD"/>
    <property type="match status" value="1"/>
</dbReference>
<name>A0A8C4Z0G5_GADMO</name>
<dbReference type="PANTHER" id="PTHR46754">
    <property type="entry name" value="MKI67 FHA DOMAIN-INTERACTING NUCLEOLAR PHOSPHOPROTEIN"/>
    <property type="match status" value="1"/>
</dbReference>
<feature type="compositionally biased region" description="Basic and acidic residues" evidence="5">
    <location>
        <begin position="260"/>
        <end position="270"/>
    </location>
</feature>
<dbReference type="AlphaFoldDB" id="A0A8C4Z0G5"/>
<gene>
    <name evidence="7" type="primary">nifk</name>
</gene>
<protein>
    <recommendedName>
        <fullName evidence="6">RRM domain-containing protein</fullName>
    </recommendedName>
</protein>
<dbReference type="InterPro" id="IPR000504">
    <property type="entry name" value="RRM_dom"/>
</dbReference>
<evidence type="ECO:0000256" key="2">
    <source>
        <dbReference type="ARBA" id="ARBA00022884"/>
    </source>
</evidence>
<evidence type="ECO:0000259" key="6">
    <source>
        <dbReference type="PROSITE" id="PS50102"/>
    </source>
</evidence>
<dbReference type="GO" id="GO:0005730">
    <property type="term" value="C:nucleolus"/>
    <property type="evidence" value="ECO:0007669"/>
    <property type="project" value="UniProtKB-SubCell"/>
</dbReference>
<dbReference type="CDD" id="cd12307">
    <property type="entry name" value="RRM_NIFK_like"/>
    <property type="match status" value="1"/>
</dbReference>
<dbReference type="InterPro" id="IPR021043">
    <property type="entry name" value="NIFK_FHA_Ki67-binding"/>
</dbReference>
<keyword evidence="8" id="KW-1185">Reference proteome</keyword>
<dbReference type="OrthoDB" id="21467at2759"/>
<evidence type="ECO:0000256" key="3">
    <source>
        <dbReference type="ARBA" id="ARBA00023242"/>
    </source>
</evidence>
<keyword evidence="2 4" id="KW-0694">RNA-binding</keyword>
<dbReference type="RefSeq" id="XP_030194778.1">
    <property type="nucleotide sequence ID" value="XM_030338918.1"/>
</dbReference>
<reference evidence="7" key="1">
    <citation type="submission" date="2025-08" db="UniProtKB">
        <authorList>
            <consortium name="Ensembl"/>
        </authorList>
    </citation>
    <scope>IDENTIFICATION</scope>
</reference>
<accession>A0A8C4Z0G5</accession>
<dbReference type="Pfam" id="PF00076">
    <property type="entry name" value="RRM_1"/>
    <property type="match status" value="1"/>
</dbReference>
<keyword evidence="3" id="KW-0539">Nucleus</keyword>
<dbReference type="SMART" id="SM00360">
    <property type="entry name" value="RRM"/>
    <property type="match status" value="1"/>
</dbReference>